<evidence type="ECO:0008006" key="3">
    <source>
        <dbReference type="Google" id="ProtNLM"/>
    </source>
</evidence>
<accession>A0ABT6M5F9</accession>
<evidence type="ECO:0000313" key="2">
    <source>
        <dbReference type="Proteomes" id="UP001160334"/>
    </source>
</evidence>
<comment type="caution">
    <text evidence="1">The sequence shown here is derived from an EMBL/GenBank/DDBJ whole genome shotgun (WGS) entry which is preliminary data.</text>
</comment>
<evidence type="ECO:0000313" key="1">
    <source>
        <dbReference type="EMBL" id="MDH6279553.1"/>
    </source>
</evidence>
<protein>
    <recommendedName>
        <fullName evidence="3">PIN domain-containing protein</fullName>
    </recommendedName>
</protein>
<dbReference type="EMBL" id="JARXVC010000002">
    <property type="protein sequence ID" value="MDH6279553.1"/>
    <property type="molecule type" value="Genomic_DNA"/>
</dbReference>
<keyword evidence="2" id="KW-1185">Reference proteome</keyword>
<reference evidence="1 2" key="1">
    <citation type="submission" date="2023-04" db="EMBL/GenBank/DDBJ databases">
        <title>Forest soil microbial communities from Buena Vista Peninsula, Colon Province, Panama.</title>
        <authorList>
            <person name="Bouskill N."/>
        </authorList>
    </citation>
    <scope>NUCLEOTIDE SEQUENCE [LARGE SCALE GENOMIC DNA]</scope>
    <source>
        <strain evidence="1 2">CFH S0262</strain>
    </source>
</reference>
<proteinExistence type="predicted"/>
<sequence>MEKPPAVVVFDVNIYVDLARLIAQPLSWKKLEDAASDHWNAPLPHPDDAAIDSLRALLLSATGEVGTGEPLEVWTSAHIDRLVIDKVRERIVDLDGKSWSHDEALNFHDELVNTLVYDRTNGGSVGEVLDPLNNPPLDHEDGCVMRTAEAAGDVVESPRYCVTRDVFFRNAFRDGQLEPSVQVLFPHEWVKALRWARRPDPRRMLSRHP</sequence>
<name>A0ABT6M5F9_9NOCA</name>
<dbReference type="RefSeq" id="WP_280758953.1">
    <property type="nucleotide sequence ID" value="NZ_JARXVC010000002.1"/>
</dbReference>
<gene>
    <name evidence="1" type="ORF">M2280_000762</name>
</gene>
<dbReference type="Proteomes" id="UP001160334">
    <property type="component" value="Unassembled WGS sequence"/>
</dbReference>
<organism evidence="1 2">
    <name type="scientific">Prescottella agglutinans</name>
    <dbReference type="NCBI Taxonomy" id="1644129"/>
    <lineage>
        <taxon>Bacteria</taxon>
        <taxon>Bacillati</taxon>
        <taxon>Actinomycetota</taxon>
        <taxon>Actinomycetes</taxon>
        <taxon>Mycobacteriales</taxon>
        <taxon>Nocardiaceae</taxon>
        <taxon>Prescottella</taxon>
    </lineage>
</organism>